<accession>A0A494YTE6</accession>
<dbReference type="InterPro" id="IPR006464">
    <property type="entry name" value="AcTrfase_RimI/Ard1"/>
</dbReference>
<comment type="subcellular location">
    <subcellularLocation>
        <location evidence="1">Cytoplasm</location>
    </subcellularLocation>
</comment>
<dbReference type="InterPro" id="IPR016181">
    <property type="entry name" value="Acyl_CoA_acyltransferase"/>
</dbReference>
<evidence type="ECO:0000313" key="3">
    <source>
        <dbReference type="EMBL" id="RKQ13394.1"/>
    </source>
</evidence>
<keyword evidence="3" id="KW-0808">Transferase</keyword>
<keyword evidence="4" id="KW-1185">Reference proteome</keyword>
<dbReference type="EC" id="2.3.1.266" evidence="1"/>
<dbReference type="InterPro" id="IPR050276">
    <property type="entry name" value="MshD_Acetyltransferase"/>
</dbReference>
<keyword evidence="1" id="KW-0963">Cytoplasm</keyword>
<feature type="domain" description="N-acetyltransferase" evidence="2">
    <location>
        <begin position="4"/>
        <end position="148"/>
    </location>
</feature>
<dbReference type="OrthoDB" id="9794566at2"/>
<organism evidence="3 4">
    <name type="scientific">Oceanobacillus bengalensis</name>
    <dbReference type="NCBI Taxonomy" id="1435466"/>
    <lineage>
        <taxon>Bacteria</taxon>
        <taxon>Bacillati</taxon>
        <taxon>Bacillota</taxon>
        <taxon>Bacilli</taxon>
        <taxon>Bacillales</taxon>
        <taxon>Bacillaceae</taxon>
        <taxon>Oceanobacillus</taxon>
    </lineage>
</organism>
<proteinExistence type="inferred from homology"/>
<evidence type="ECO:0000256" key="1">
    <source>
        <dbReference type="RuleBase" id="RU363094"/>
    </source>
</evidence>
<dbReference type="SUPFAM" id="SSF55729">
    <property type="entry name" value="Acyl-CoA N-acyltransferases (Nat)"/>
    <property type="match status" value="1"/>
</dbReference>
<dbReference type="PANTHER" id="PTHR43617">
    <property type="entry name" value="L-AMINO ACID N-ACETYLTRANSFERASE"/>
    <property type="match status" value="1"/>
</dbReference>
<dbReference type="Proteomes" id="UP000281813">
    <property type="component" value="Unassembled WGS sequence"/>
</dbReference>
<protein>
    <recommendedName>
        <fullName evidence="1">[Ribosomal protein bS18]-alanine N-acetyltransferase</fullName>
        <ecNumber evidence="1">2.3.1.266</ecNumber>
    </recommendedName>
</protein>
<dbReference type="GO" id="GO:0008999">
    <property type="term" value="F:protein-N-terminal-alanine acetyltransferase activity"/>
    <property type="evidence" value="ECO:0007669"/>
    <property type="project" value="UniProtKB-EC"/>
</dbReference>
<dbReference type="PANTHER" id="PTHR43617:SF20">
    <property type="entry name" value="N-ALPHA-ACETYLTRANSFERASE RIMI"/>
    <property type="match status" value="1"/>
</dbReference>
<dbReference type="InterPro" id="IPR000182">
    <property type="entry name" value="GNAT_dom"/>
</dbReference>
<name>A0A494YTE6_9BACI</name>
<dbReference type="CDD" id="cd04301">
    <property type="entry name" value="NAT_SF"/>
    <property type="match status" value="1"/>
</dbReference>
<evidence type="ECO:0000259" key="2">
    <source>
        <dbReference type="PROSITE" id="PS51186"/>
    </source>
</evidence>
<reference evidence="3 4" key="1">
    <citation type="journal article" date="2015" name="Antonie Van Leeuwenhoek">
        <title>Oceanobacillus bengalensis sp. nov., a bacterium isolated from seawater of the Bay of Bengal.</title>
        <authorList>
            <person name="Yongchang O."/>
            <person name="Xiang W."/>
            <person name="Wang G."/>
        </authorList>
    </citation>
    <scope>NUCLEOTIDE SEQUENCE [LARGE SCALE GENOMIC DNA]</scope>
    <source>
        <strain evidence="3 4">MCCC 1K00260</strain>
    </source>
</reference>
<sequence>MAEMIIRKMELVDVEQVLEVERASFATPWTTDVFYQEIIDNAHAHYFVIEIDQKIVGYVGVWLVIDDAQITNIAIAPEYRGHRLGEKLFAFVMQMLNSVGVNRLSLEVRVSNIAAQKLYRKFGLVPGGIRKNYYTDNGEDAIVMWVNL</sequence>
<comment type="caution">
    <text evidence="3">The sequence shown here is derived from an EMBL/GenBank/DDBJ whole genome shotgun (WGS) entry which is preliminary data.</text>
</comment>
<dbReference type="Pfam" id="PF00583">
    <property type="entry name" value="Acetyltransf_1"/>
    <property type="match status" value="1"/>
</dbReference>
<dbReference type="AlphaFoldDB" id="A0A494YTE6"/>
<dbReference type="EMBL" id="RBZO01000031">
    <property type="protein sequence ID" value="RKQ13394.1"/>
    <property type="molecule type" value="Genomic_DNA"/>
</dbReference>
<dbReference type="RefSeq" id="WP_121133650.1">
    <property type="nucleotide sequence ID" value="NZ_JBHUFK010000047.1"/>
</dbReference>
<comment type="similarity">
    <text evidence="1">Belongs to the acetyltransferase family. RimI subfamily.</text>
</comment>
<evidence type="ECO:0000313" key="4">
    <source>
        <dbReference type="Proteomes" id="UP000281813"/>
    </source>
</evidence>
<gene>
    <name evidence="3" type="primary">rimI</name>
    <name evidence="3" type="ORF">D8M05_16160</name>
</gene>
<dbReference type="GO" id="GO:0005737">
    <property type="term" value="C:cytoplasm"/>
    <property type="evidence" value="ECO:0007669"/>
    <property type="project" value="UniProtKB-SubCell"/>
</dbReference>
<dbReference type="Gene3D" id="3.40.630.30">
    <property type="match status" value="1"/>
</dbReference>
<dbReference type="PROSITE" id="PS51186">
    <property type="entry name" value="GNAT"/>
    <property type="match status" value="1"/>
</dbReference>
<comment type="catalytic activity">
    <reaction evidence="1">
        <text>N-terminal L-alanyl-[ribosomal protein bS18] + acetyl-CoA = N-terminal N(alpha)-acetyl-L-alanyl-[ribosomal protein bS18] + CoA + H(+)</text>
        <dbReference type="Rhea" id="RHEA:43756"/>
        <dbReference type="Rhea" id="RHEA-COMP:10676"/>
        <dbReference type="Rhea" id="RHEA-COMP:10677"/>
        <dbReference type="ChEBI" id="CHEBI:15378"/>
        <dbReference type="ChEBI" id="CHEBI:57287"/>
        <dbReference type="ChEBI" id="CHEBI:57288"/>
        <dbReference type="ChEBI" id="CHEBI:64718"/>
        <dbReference type="ChEBI" id="CHEBI:83683"/>
        <dbReference type="EC" id="2.3.1.266"/>
    </reaction>
</comment>
<dbReference type="NCBIfam" id="TIGR01575">
    <property type="entry name" value="rimI"/>
    <property type="match status" value="1"/>
</dbReference>
<comment type="function">
    <text evidence="1">Acetylates the N-terminal alanine of ribosomal protein bS18.</text>
</comment>